<dbReference type="Proteomes" id="UP000275408">
    <property type="component" value="Unassembled WGS sequence"/>
</dbReference>
<protein>
    <submittedName>
        <fullName evidence="2">Uncharacterized protein</fullName>
    </submittedName>
</protein>
<keyword evidence="3" id="KW-1185">Reference proteome</keyword>
<dbReference type="OrthoDB" id="5983751at2759"/>
<dbReference type="AlphaFoldDB" id="A0A3M6TS63"/>
<feature type="transmembrane region" description="Helical" evidence="1">
    <location>
        <begin position="120"/>
        <end position="141"/>
    </location>
</feature>
<keyword evidence="1" id="KW-1133">Transmembrane helix</keyword>
<evidence type="ECO:0000313" key="2">
    <source>
        <dbReference type="EMBL" id="RMX44181.1"/>
    </source>
</evidence>
<organism evidence="2 3">
    <name type="scientific">Pocillopora damicornis</name>
    <name type="common">Cauliflower coral</name>
    <name type="synonym">Millepora damicornis</name>
    <dbReference type="NCBI Taxonomy" id="46731"/>
    <lineage>
        <taxon>Eukaryota</taxon>
        <taxon>Metazoa</taxon>
        <taxon>Cnidaria</taxon>
        <taxon>Anthozoa</taxon>
        <taxon>Hexacorallia</taxon>
        <taxon>Scleractinia</taxon>
        <taxon>Astrocoeniina</taxon>
        <taxon>Pocilloporidae</taxon>
        <taxon>Pocillopora</taxon>
    </lineage>
</organism>
<sequence>MSSSTLLEIFGHVLFSFTKSVTDHYNPEEPEFNNELFGYNPLESTGREWYYHPVDELVYQEYGGKDLITSTSYLAASSLDVKVIDACSTEVNETEANEIKVDNNSGTAWKRLRPSVCRTILQSLSIGALISLLAAIISAYIKEDTNGKLLIAVFAPLTGVLLKPIARICAQRLWNITHPGYSYVLSAPLYYGSAVVFRILQADLDNLWSIALLGIIHGAAEVIERSAMVLIDHICHVLCKRTSAPLGSFRTPRRERLMADIAIMSMLSESAAIVSVNGVIYLYQWVYIEDSSWSKLLQSFAIFTSVPLFIEWFFNSMSLAIETRYQNMAVMAVWRKRWKRHFLVAIVNTVPIALTLSTNQIAVVHERFDRIRVKPCRVPFTRNFTSTSS</sequence>
<evidence type="ECO:0000313" key="3">
    <source>
        <dbReference type="Proteomes" id="UP000275408"/>
    </source>
</evidence>
<dbReference type="EMBL" id="RCHS01003049">
    <property type="protein sequence ID" value="RMX44181.1"/>
    <property type="molecule type" value="Genomic_DNA"/>
</dbReference>
<name>A0A3M6TS63_POCDA</name>
<accession>A0A3M6TS63</accession>
<reference evidence="2 3" key="1">
    <citation type="journal article" date="2018" name="Sci. Rep.">
        <title>Comparative analysis of the Pocillopora damicornis genome highlights role of immune system in coral evolution.</title>
        <authorList>
            <person name="Cunning R."/>
            <person name="Bay R.A."/>
            <person name="Gillette P."/>
            <person name="Baker A.C."/>
            <person name="Traylor-Knowles N."/>
        </authorList>
    </citation>
    <scope>NUCLEOTIDE SEQUENCE [LARGE SCALE GENOMIC DNA]</scope>
    <source>
        <strain evidence="2">RSMAS</strain>
        <tissue evidence="2">Whole animal</tissue>
    </source>
</reference>
<evidence type="ECO:0000256" key="1">
    <source>
        <dbReference type="SAM" id="Phobius"/>
    </source>
</evidence>
<feature type="transmembrane region" description="Helical" evidence="1">
    <location>
        <begin position="300"/>
        <end position="321"/>
    </location>
</feature>
<gene>
    <name evidence="2" type="ORF">pdam_00002490</name>
</gene>
<proteinExistence type="predicted"/>
<feature type="transmembrane region" description="Helical" evidence="1">
    <location>
        <begin position="342"/>
        <end position="362"/>
    </location>
</feature>
<comment type="caution">
    <text evidence="2">The sequence shown here is derived from an EMBL/GenBank/DDBJ whole genome shotgun (WGS) entry which is preliminary data.</text>
</comment>
<keyword evidence="1" id="KW-0812">Transmembrane</keyword>
<feature type="transmembrane region" description="Helical" evidence="1">
    <location>
        <begin position="257"/>
        <end position="280"/>
    </location>
</feature>
<keyword evidence="1" id="KW-0472">Membrane</keyword>